<protein>
    <recommendedName>
        <fullName evidence="2">Pyridinium-3,5-bisthiocarboxylic acid mononucleotide nickel insertion protein</fullName>
        <shortName evidence="2">P2TMN nickel insertion protein</shortName>
        <ecNumber evidence="2">4.99.1.12</ecNumber>
    </recommendedName>
    <alternativeName>
        <fullName evidence="2">Nickel-pincer cofactor biosynthesis protein LarC</fullName>
    </alternativeName>
</protein>
<dbReference type="EC" id="4.99.1.12" evidence="2"/>
<dbReference type="Pfam" id="PF01969">
    <property type="entry name" value="Ni_insertion"/>
    <property type="match status" value="1"/>
</dbReference>
<sequence>MTERHAWIDASAGIAGDMLLGALIDAGADLQFIQTCIDAVLPDSIRLRTEPVTRAGIAATKVHVDVLVDDPPHRTWKSISTMLATAEVPEPVRRNATAVFARLAEAEGQVHGVPADDIHFHEVGALDSIADMVGASAALHDLGIVSLSGSRVAVGSGTVRAAHGRMPVPVPAVTRLADGWEILAGGEGELTTPTGMAVLAALCQECTDLPAMRISMVGLGAGSKDFTGRANVTRVLIGQRQQTTSDEDSDPAVLLEANVDDFDPRLWPGALTALLSAGASDAWLVPILMKKGRPAHTLCVLAHPSAAAGLRDVILEQTSTIGVRQTDYRKFASPRAWTKIDISGGAVLIKLAHRDGVIRQATPEFDDVSAVAASLGLPVRTVLAETIAAAHTAGLRPGEPLPAEASTHRFSCREGQS</sequence>
<keyword evidence="2" id="KW-0456">Lyase</keyword>
<dbReference type="HAMAP" id="MF_01074">
    <property type="entry name" value="LarC"/>
    <property type="match status" value="1"/>
</dbReference>
<comment type="catalytic activity">
    <reaction evidence="2">
        <text>Ni(II)-pyridinium-3,5-bisthiocarboxylate mononucleotide = pyridinium-3,5-bisthiocarboxylate mononucleotide + Ni(2+)</text>
        <dbReference type="Rhea" id="RHEA:54784"/>
        <dbReference type="ChEBI" id="CHEBI:49786"/>
        <dbReference type="ChEBI" id="CHEBI:137372"/>
        <dbReference type="ChEBI" id="CHEBI:137373"/>
        <dbReference type="EC" id="4.99.1.12"/>
    </reaction>
</comment>
<dbReference type="PANTHER" id="PTHR36566">
    <property type="entry name" value="NICKEL INSERTION PROTEIN-RELATED"/>
    <property type="match status" value="1"/>
</dbReference>
<dbReference type="AlphaFoldDB" id="A0A1H2A8P3"/>
<keyword evidence="5" id="KW-1185">Reference proteome</keyword>
<dbReference type="NCBIfam" id="TIGR00299">
    <property type="entry name" value="nickel pincer cofactor biosynthesis protein LarC"/>
    <property type="match status" value="1"/>
</dbReference>
<gene>
    <name evidence="2" type="primary">larC</name>
    <name evidence="4" type="ORF">SAMN04489812_5746</name>
</gene>
<evidence type="ECO:0000256" key="1">
    <source>
        <dbReference type="ARBA" id="ARBA00022596"/>
    </source>
</evidence>
<dbReference type="PANTHER" id="PTHR36566:SF1">
    <property type="entry name" value="PYRIDINIUM-3,5-BISTHIOCARBOXYLIC ACID MONONUCLEOTIDE NICKEL INSERTION PROTEIN"/>
    <property type="match status" value="1"/>
</dbReference>
<comment type="similarity">
    <text evidence="2">Belongs to the LarC family.</text>
</comment>
<name>A0A1H2A8P3_9ACTN</name>
<evidence type="ECO:0000313" key="5">
    <source>
        <dbReference type="Proteomes" id="UP000199103"/>
    </source>
</evidence>
<dbReference type="EMBL" id="LT629772">
    <property type="protein sequence ID" value="SDT42234.1"/>
    <property type="molecule type" value="Genomic_DNA"/>
</dbReference>
<evidence type="ECO:0000256" key="3">
    <source>
        <dbReference type="SAM" id="MobiDB-lite"/>
    </source>
</evidence>
<dbReference type="Proteomes" id="UP000199103">
    <property type="component" value="Chromosome I"/>
</dbReference>
<dbReference type="GO" id="GO:0051604">
    <property type="term" value="P:protein maturation"/>
    <property type="evidence" value="ECO:0007669"/>
    <property type="project" value="UniProtKB-UniRule"/>
</dbReference>
<dbReference type="STRING" id="630515.SAMN04489812_5746"/>
<evidence type="ECO:0000313" key="4">
    <source>
        <dbReference type="EMBL" id="SDT42234.1"/>
    </source>
</evidence>
<comment type="function">
    <text evidence="2">Involved in the biosynthesis of a nickel-pincer cofactor ((SCS)Ni(II) pincer complex). Binds Ni(2+), and functions in nickel delivery to pyridinium-3,5-bisthiocarboxylic acid mononucleotide (P2TMN), to form the mature cofactor. Is thus probably required for the activation of nickel-pincer cofactor-dependent enzymes.</text>
</comment>
<accession>A0A1H2A8P3</accession>
<feature type="region of interest" description="Disordered" evidence="3">
    <location>
        <begin position="398"/>
        <end position="417"/>
    </location>
</feature>
<dbReference type="GO" id="GO:0016151">
    <property type="term" value="F:nickel cation binding"/>
    <property type="evidence" value="ECO:0007669"/>
    <property type="project" value="UniProtKB-UniRule"/>
</dbReference>
<reference evidence="4 5" key="1">
    <citation type="submission" date="2016-10" db="EMBL/GenBank/DDBJ databases">
        <authorList>
            <person name="de Groot N.N."/>
        </authorList>
    </citation>
    <scope>NUCLEOTIDE SEQUENCE [LARGE SCALE GENOMIC DNA]</scope>
    <source>
        <strain evidence="4 5">DSM 21800</strain>
    </source>
</reference>
<organism evidence="4 5">
    <name type="scientific">Microlunatus soli</name>
    <dbReference type="NCBI Taxonomy" id="630515"/>
    <lineage>
        <taxon>Bacteria</taxon>
        <taxon>Bacillati</taxon>
        <taxon>Actinomycetota</taxon>
        <taxon>Actinomycetes</taxon>
        <taxon>Propionibacteriales</taxon>
        <taxon>Propionibacteriaceae</taxon>
        <taxon>Microlunatus</taxon>
    </lineage>
</organism>
<evidence type="ECO:0000256" key="2">
    <source>
        <dbReference type="HAMAP-Rule" id="MF_01074"/>
    </source>
</evidence>
<proteinExistence type="inferred from homology"/>
<dbReference type="Gene3D" id="3.10.20.300">
    <property type="entry name" value="mk0293 like domain"/>
    <property type="match status" value="1"/>
</dbReference>
<dbReference type="RefSeq" id="WP_231920081.1">
    <property type="nucleotide sequence ID" value="NZ_LT629772.1"/>
</dbReference>
<keyword evidence="1 2" id="KW-0533">Nickel</keyword>
<dbReference type="GO" id="GO:0016829">
    <property type="term" value="F:lyase activity"/>
    <property type="evidence" value="ECO:0007669"/>
    <property type="project" value="UniProtKB-UniRule"/>
</dbReference>
<dbReference type="InterPro" id="IPR002822">
    <property type="entry name" value="Ni_insertion"/>
</dbReference>
<dbReference type="Gene3D" id="3.30.70.1380">
    <property type="entry name" value="Transcriptional regulatory protein pf0864 domain like"/>
    <property type="match status" value="1"/>
</dbReference>